<dbReference type="InterPro" id="IPR013517">
    <property type="entry name" value="FG-GAP"/>
</dbReference>
<dbReference type="AlphaFoldDB" id="A0A370QKZ1"/>
<evidence type="ECO:0000313" key="4">
    <source>
        <dbReference type="EMBL" id="RDK89026.1"/>
    </source>
</evidence>
<dbReference type="InterPro" id="IPR026444">
    <property type="entry name" value="Secre_tail"/>
</dbReference>
<dbReference type="OrthoDB" id="964745at2"/>
<dbReference type="PANTHER" id="PTHR36220:SF1">
    <property type="entry name" value="GAMMA TUBULIN COMPLEX COMPONENT C-TERMINAL DOMAIN-CONTAINING PROTEIN"/>
    <property type="match status" value="1"/>
</dbReference>
<sequence length="539" mass="57408">MKAQLLLLCIALLGIQAKSQFTETTRFVTTDRTANSELGIDVNLDGNFVISGAYRNSFDANGANPIDEAGAAYIFENNGSGTWTQVQKLVANDRELFAAFGISTAISGNYAVVGAQLEDKDENGANPINNAGAAYIFERDGSGTWVEVQKIVSSTRVAAGSFGISVKIEGNTILVGSHFDATDEDGNNSLPQAGAVFVFERDGSGTWIETQKIVASDRGSGDNFGIDVAMDGDFAVIGAYFDSQDAMGASVSASGTAYVFERDGSGNWNQVQKIVGSDRTMNDRYGEDVAIQGDILAIGARLYDLDSAGGNPVTDAGAVYMYVQDGSGVWNEVKKIVAGDRAETDVFGFSVSVDNGYVAVGARLNDFDASGGNFLPNAGAAYLFEQSTGGSNNWGEIQKIVTSDRSIEDRFAHELVLKNGRLISGSPFQDQDPSGNNDVTNAGMLYVFEDPNLSVLDQENEITLSAFPNPFLEYVTIALGGEPETGKVRVTDMLGHLVYTSTFHNTNYIQLPLEVATGMYIAKLTTARGDIATIKLAKQ</sequence>
<protein>
    <submittedName>
        <fullName evidence="4">Putative secreted protein (Por secretion system target)</fullName>
    </submittedName>
</protein>
<evidence type="ECO:0000313" key="5">
    <source>
        <dbReference type="Proteomes" id="UP000255317"/>
    </source>
</evidence>
<keyword evidence="5" id="KW-1185">Reference proteome</keyword>
<dbReference type="RefSeq" id="WP_115122672.1">
    <property type="nucleotide sequence ID" value="NZ_QRAO01000001.1"/>
</dbReference>
<dbReference type="Gene3D" id="2.130.10.130">
    <property type="entry name" value="Integrin alpha, N-terminal"/>
    <property type="match status" value="2"/>
</dbReference>
<gene>
    <name evidence="4" type="ORF">C8D94_101905</name>
</gene>
<feature type="signal peptide" evidence="2">
    <location>
        <begin position="1"/>
        <end position="19"/>
    </location>
</feature>
<name>A0A370QKZ1_9FLAO</name>
<feature type="chain" id="PRO_5017011115" evidence="2">
    <location>
        <begin position="20"/>
        <end position="539"/>
    </location>
</feature>
<dbReference type="EMBL" id="QRAO01000001">
    <property type="protein sequence ID" value="RDK89026.1"/>
    <property type="molecule type" value="Genomic_DNA"/>
</dbReference>
<dbReference type="Pfam" id="PF14312">
    <property type="entry name" value="FG-GAP_2"/>
    <property type="match status" value="5"/>
</dbReference>
<reference evidence="4 5" key="1">
    <citation type="submission" date="2018-07" db="EMBL/GenBank/DDBJ databases">
        <title>Genomic Encyclopedia of Type Strains, Phase IV (KMG-IV): sequencing the most valuable type-strain genomes for metagenomic binning, comparative biology and taxonomic classification.</title>
        <authorList>
            <person name="Goeker M."/>
        </authorList>
    </citation>
    <scope>NUCLEOTIDE SEQUENCE [LARGE SCALE GENOMIC DNA]</scope>
    <source>
        <strain evidence="4 5">DSM 101478</strain>
    </source>
</reference>
<evidence type="ECO:0000259" key="3">
    <source>
        <dbReference type="Pfam" id="PF18962"/>
    </source>
</evidence>
<feature type="domain" description="Secretion system C-terminal sorting" evidence="3">
    <location>
        <begin position="467"/>
        <end position="530"/>
    </location>
</feature>
<dbReference type="SUPFAM" id="SSF69318">
    <property type="entry name" value="Integrin alpha N-terminal domain"/>
    <property type="match status" value="1"/>
</dbReference>
<dbReference type="NCBIfam" id="TIGR04183">
    <property type="entry name" value="Por_Secre_tail"/>
    <property type="match status" value="1"/>
</dbReference>
<accession>A0A370QKZ1</accession>
<evidence type="ECO:0000256" key="1">
    <source>
        <dbReference type="ARBA" id="ARBA00022729"/>
    </source>
</evidence>
<organism evidence="4 5">
    <name type="scientific">Marinirhabdus gelatinilytica</name>
    <dbReference type="NCBI Taxonomy" id="1703343"/>
    <lineage>
        <taxon>Bacteria</taxon>
        <taxon>Pseudomonadati</taxon>
        <taxon>Bacteroidota</taxon>
        <taxon>Flavobacteriia</taxon>
        <taxon>Flavobacteriales</taxon>
        <taxon>Flavobacteriaceae</taxon>
    </lineage>
</organism>
<dbReference type="PANTHER" id="PTHR36220">
    <property type="entry name" value="UNNAMED PRODUCT"/>
    <property type="match status" value="1"/>
</dbReference>
<comment type="caution">
    <text evidence="4">The sequence shown here is derived from an EMBL/GenBank/DDBJ whole genome shotgun (WGS) entry which is preliminary data.</text>
</comment>
<dbReference type="Pfam" id="PF18962">
    <property type="entry name" value="Por_Secre_tail"/>
    <property type="match status" value="1"/>
</dbReference>
<keyword evidence="1 2" id="KW-0732">Signal</keyword>
<proteinExistence type="predicted"/>
<dbReference type="Proteomes" id="UP000255317">
    <property type="component" value="Unassembled WGS sequence"/>
</dbReference>
<evidence type="ECO:0000256" key="2">
    <source>
        <dbReference type="SAM" id="SignalP"/>
    </source>
</evidence>
<dbReference type="InterPro" id="IPR028994">
    <property type="entry name" value="Integrin_alpha_N"/>
</dbReference>